<feature type="transmembrane region" description="Helical" evidence="2">
    <location>
        <begin position="365"/>
        <end position="390"/>
    </location>
</feature>
<keyword evidence="4" id="KW-1185">Reference proteome</keyword>
<feature type="transmembrane region" description="Helical" evidence="2">
    <location>
        <begin position="88"/>
        <end position="108"/>
    </location>
</feature>
<feature type="transmembrane region" description="Helical" evidence="2">
    <location>
        <begin position="262"/>
        <end position="280"/>
    </location>
</feature>
<proteinExistence type="predicted"/>
<keyword evidence="2" id="KW-1133">Transmembrane helix</keyword>
<dbReference type="InterPro" id="IPR000366">
    <property type="entry name" value="GPCR_STE2"/>
</dbReference>
<evidence type="ECO:0000256" key="1">
    <source>
        <dbReference type="SAM" id="MobiDB-lite"/>
    </source>
</evidence>
<keyword evidence="2" id="KW-0472">Membrane</keyword>
<evidence type="ECO:0000313" key="4">
    <source>
        <dbReference type="Proteomes" id="UP001214441"/>
    </source>
</evidence>
<dbReference type="Proteomes" id="UP001214441">
    <property type="component" value="Unassembled WGS sequence"/>
</dbReference>
<feature type="region of interest" description="Disordered" evidence="1">
    <location>
        <begin position="472"/>
        <end position="603"/>
    </location>
</feature>
<evidence type="ECO:0000313" key="3">
    <source>
        <dbReference type="EMBL" id="MDJ1135980.1"/>
    </source>
</evidence>
<name>A0ABT7A3S6_9ACTN</name>
<feature type="transmembrane region" description="Helical" evidence="2">
    <location>
        <begin position="161"/>
        <end position="181"/>
    </location>
</feature>
<dbReference type="EMBL" id="JANCPR020000034">
    <property type="protein sequence ID" value="MDJ1135980.1"/>
    <property type="molecule type" value="Genomic_DNA"/>
</dbReference>
<dbReference type="Pfam" id="PF19877">
    <property type="entry name" value="DUF6350"/>
    <property type="match status" value="1"/>
</dbReference>
<feature type="transmembrane region" description="Helical" evidence="2">
    <location>
        <begin position="128"/>
        <end position="149"/>
    </location>
</feature>
<feature type="transmembrane region" description="Helical" evidence="2">
    <location>
        <begin position="402"/>
        <end position="425"/>
    </location>
</feature>
<reference evidence="3 4" key="1">
    <citation type="submission" date="2023-05" db="EMBL/GenBank/DDBJ databases">
        <title>Streptantibioticus silvisoli sp. nov., acidotolerant actinomycetes 1 from pine litter.</title>
        <authorList>
            <person name="Swiecimska M."/>
            <person name="Golinska P."/>
            <person name="Sangal V."/>
            <person name="Wachnowicz B."/>
            <person name="Goodfellow M."/>
        </authorList>
    </citation>
    <scope>NUCLEOTIDE SEQUENCE [LARGE SCALE GENOMIC DNA]</scope>
    <source>
        <strain evidence="3 4">DSM 42109</strain>
    </source>
</reference>
<feature type="compositionally biased region" description="Acidic residues" evidence="1">
    <location>
        <begin position="514"/>
        <end position="530"/>
    </location>
</feature>
<feature type="compositionally biased region" description="Basic and acidic residues" evidence="1">
    <location>
        <begin position="492"/>
        <end position="503"/>
    </location>
</feature>
<protein>
    <submittedName>
        <fullName evidence="3">DUF6350 family protein</fullName>
    </submittedName>
</protein>
<dbReference type="RefSeq" id="WP_274040235.1">
    <property type="nucleotide sequence ID" value="NZ_JANCPR020000034.1"/>
</dbReference>
<feature type="transmembrane region" description="Helical" evidence="2">
    <location>
        <begin position="324"/>
        <end position="345"/>
    </location>
</feature>
<accession>A0ABT7A3S6</accession>
<keyword evidence="2" id="KW-0812">Transmembrane</keyword>
<organism evidence="3 4">
    <name type="scientific">Streptomyces iconiensis</name>
    <dbReference type="NCBI Taxonomy" id="1384038"/>
    <lineage>
        <taxon>Bacteria</taxon>
        <taxon>Bacillati</taxon>
        <taxon>Actinomycetota</taxon>
        <taxon>Actinomycetes</taxon>
        <taxon>Kitasatosporales</taxon>
        <taxon>Streptomycetaceae</taxon>
        <taxon>Streptomyces</taxon>
    </lineage>
</organism>
<comment type="caution">
    <text evidence="3">The sequence shown here is derived from an EMBL/GenBank/DDBJ whole genome shotgun (WGS) entry which is preliminary data.</text>
</comment>
<feature type="transmembrane region" description="Helical" evidence="2">
    <location>
        <begin position="287"/>
        <end position="304"/>
    </location>
</feature>
<feature type="compositionally biased region" description="Gly residues" evidence="1">
    <location>
        <begin position="541"/>
        <end position="550"/>
    </location>
</feature>
<sequence>MSQLTHRGPSLSPGRSDHRPLPLTTGWLLGGALAAGLGLGAFAVVVLLLWTVSPYPDSGADGALHFAADLWLLAHGTQLVRTETLSGVPAPLGITPMMLTVVPVWLLCRAVREGLDARVEAGGDQSAFTVAGWVAGGYLLVGAAAIAYARSGPIQVDGLNAAWHLPLAVLCVTGGCAGLVYGRSPLSAFASLPSSLLAEPKARRLLRALARERIAVAVRAASAAVVVLCGGGALLLTGAVVWHANAVREAFPQLTGSASGQFAMLLLAIALLPNAVVWATSYGLGTGFTLGGGSVVGPVVADGYPPLPPFPLLAAVPDEGPGGVVVWCLAGMAPLAGGAVCGWWVGRSEVALGGPNGTGYGWRRILNTVLLAALLCGAVLALFAACAGGGLGAQALGHLGPYWWETGGAAFAWAFVVGTPMAFWVRWWRLHTDRMAIAAAREAASVEEHGLGEEWHSDESRRVRWSAMKAASGGLMPPFDPDEPLPAPVREQTPERTSGRSPERAAPARTPEQVPEDAEAGPDSPEPEPDGAERSTEEEGGGAGHTGGTGSANRAATEHADPADPAGATGGTSGSGTAPESGGGGSEDDGREGNGDAGTPRTS</sequence>
<dbReference type="PRINTS" id="PR00250">
    <property type="entry name" value="GPCRSTE2"/>
</dbReference>
<feature type="transmembrane region" description="Helical" evidence="2">
    <location>
        <begin position="214"/>
        <end position="242"/>
    </location>
</feature>
<evidence type="ECO:0000256" key="2">
    <source>
        <dbReference type="SAM" id="Phobius"/>
    </source>
</evidence>
<dbReference type="InterPro" id="IPR045931">
    <property type="entry name" value="DUF6350"/>
</dbReference>
<gene>
    <name evidence="3" type="ORF">NMN56_029340</name>
</gene>
<feature type="transmembrane region" description="Helical" evidence="2">
    <location>
        <begin position="21"/>
        <end position="50"/>
    </location>
</feature>